<dbReference type="InterPro" id="IPR036457">
    <property type="entry name" value="PPM-type-like_dom_sf"/>
</dbReference>
<reference evidence="4" key="1">
    <citation type="journal article" date="2019" name="Int. J. Syst. Evol. Microbiol.">
        <title>The Global Catalogue of Microorganisms (GCM) 10K type strain sequencing project: providing services to taxonomists for standard genome sequencing and annotation.</title>
        <authorList>
            <consortium name="The Broad Institute Genomics Platform"/>
            <consortium name="The Broad Institute Genome Sequencing Center for Infectious Disease"/>
            <person name="Wu L."/>
            <person name="Ma J."/>
        </authorList>
    </citation>
    <scope>NUCLEOTIDE SEQUENCE [LARGE SCALE GENOMIC DNA]</scope>
    <source>
        <strain evidence="4">CGMCC 4.7132</strain>
    </source>
</reference>
<dbReference type="RefSeq" id="WP_380839466.1">
    <property type="nucleotide sequence ID" value="NZ_JBHSFP010000005.1"/>
</dbReference>
<accession>A0ABV9CDN0</accession>
<dbReference type="PANTHER" id="PTHR43156">
    <property type="entry name" value="STAGE II SPORULATION PROTEIN E-RELATED"/>
    <property type="match status" value="1"/>
</dbReference>
<dbReference type="SUPFAM" id="SSF81606">
    <property type="entry name" value="PP2C-like"/>
    <property type="match status" value="1"/>
</dbReference>
<dbReference type="PANTHER" id="PTHR43156:SF2">
    <property type="entry name" value="STAGE II SPORULATION PROTEIN E"/>
    <property type="match status" value="1"/>
</dbReference>
<feature type="domain" description="PPM-type phosphatase" evidence="2">
    <location>
        <begin position="178"/>
        <end position="396"/>
    </location>
</feature>
<evidence type="ECO:0000259" key="2">
    <source>
        <dbReference type="SMART" id="SM00331"/>
    </source>
</evidence>
<dbReference type="Proteomes" id="UP001596004">
    <property type="component" value="Unassembled WGS sequence"/>
</dbReference>
<protein>
    <submittedName>
        <fullName evidence="3">PP2C family protein-serine/threonine phosphatase</fullName>
        <ecNumber evidence="3">3.1.3.16</ecNumber>
    </submittedName>
</protein>
<dbReference type="Gene3D" id="3.60.40.10">
    <property type="entry name" value="PPM-type phosphatase domain"/>
    <property type="match status" value="1"/>
</dbReference>
<dbReference type="SMART" id="SM00331">
    <property type="entry name" value="PP2C_SIG"/>
    <property type="match status" value="1"/>
</dbReference>
<evidence type="ECO:0000256" key="1">
    <source>
        <dbReference type="ARBA" id="ARBA00022801"/>
    </source>
</evidence>
<keyword evidence="4" id="KW-1185">Reference proteome</keyword>
<proteinExistence type="predicted"/>
<dbReference type="InterPro" id="IPR001932">
    <property type="entry name" value="PPM-type_phosphatase-like_dom"/>
</dbReference>
<dbReference type="Pfam" id="PF07228">
    <property type="entry name" value="SpoIIE"/>
    <property type="match status" value="1"/>
</dbReference>
<evidence type="ECO:0000313" key="4">
    <source>
        <dbReference type="Proteomes" id="UP001596004"/>
    </source>
</evidence>
<name>A0ABV9CDN0_9ACTN</name>
<gene>
    <name evidence="3" type="ORF">ACFO60_10165</name>
</gene>
<dbReference type="InterPro" id="IPR052016">
    <property type="entry name" value="Bact_Sigma-Reg"/>
</dbReference>
<sequence>MPSKLSAGAAYLVATLAEAGRLSALERLPELLDEHAPRAGLRDVLVYLSDLQQETLRLLPLPGREHAQPAELRVDGTLAGKAFQQLQVVAKTGEDDRPEWWWVPLLDGIKRLGVMRVSADAITERTLTDIHCLASIVALLVASKRAHSDTYARLIRTRPMSVTAEMQWNLMPPLSFANDHVVVAGALEPAYNIRGDAFDYGMASDILHLAIYDAMGHDASAGLTATLAVSACRSHRHQGKDLPATAEAIEEVLVEEFGADERFTTALLGNLDTPRGVLTWVNCGHHPPVLIRDGRWVATLECGPSHPLGLDLGLPRVPCQEQLQPGDRVLLYTDGITEARNVHGQEFGLPRFVDFVIRSALDGLHVQETLRRLVRGVLDYHDQQLQDDATVLLVEWRGPTDRHPAPSP</sequence>
<dbReference type="EMBL" id="JBHSFP010000005">
    <property type="protein sequence ID" value="MFC4531126.1"/>
    <property type="molecule type" value="Genomic_DNA"/>
</dbReference>
<organism evidence="3 4">
    <name type="scientific">Sphaerisporangium dianthi</name>
    <dbReference type="NCBI Taxonomy" id="1436120"/>
    <lineage>
        <taxon>Bacteria</taxon>
        <taxon>Bacillati</taxon>
        <taxon>Actinomycetota</taxon>
        <taxon>Actinomycetes</taxon>
        <taxon>Streptosporangiales</taxon>
        <taxon>Streptosporangiaceae</taxon>
        <taxon>Sphaerisporangium</taxon>
    </lineage>
</organism>
<dbReference type="EC" id="3.1.3.16" evidence="3"/>
<dbReference type="GO" id="GO:0004722">
    <property type="term" value="F:protein serine/threonine phosphatase activity"/>
    <property type="evidence" value="ECO:0007669"/>
    <property type="project" value="UniProtKB-EC"/>
</dbReference>
<keyword evidence="1 3" id="KW-0378">Hydrolase</keyword>
<comment type="caution">
    <text evidence="3">The sequence shown here is derived from an EMBL/GenBank/DDBJ whole genome shotgun (WGS) entry which is preliminary data.</text>
</comment>
<evidence type="ECO:0000313" key="3">
    <source>
        <dbReference type="EMBL" id="MFC4531126.1"/>
    </source>
</evidence>